<gene>
    <name evidence="1" type="ORF">SAMN05444959_12518</name>
</gene>
<accession>A0A239Q2C6</accession>
<evidence type="ECO:0000313" key="1">
    <source>
        <dbReference type="EMBL" id="SNT76711.1"/>
    </source>
</evidence>
<name>A0A239Q2C6_9RHOB</name>
<dbReference type="Proteomes" id="UP000198307">
    <property type="component" value="Unassembled WGS sequence"/>
</dbReference>
<keyword evidence="2" id="KW-1185">Reference proteome</keyword>
<dbReference type="EMBL" id="FZQB01000025">
    <property type="protein sequence ID" value="SNT76711.1"/>
    <property type="molecule type" value="Genomic_DNA"/>
</dbReference>
<dbReference type="OrthoDB" id="7586141at2"/>
<reference evidence="1 2" key="1">
    <citation type="submission" date="2017-07" db="EMBL/GenBank/DDBJ databases">
        <authorList>
            <person name="Sun Z.S."/>
            <person name="Albrecht U."/>
            <person name="Echele G."/>
            <person name="Lee C.C."/>
        </authorList>
    </citation>
    <scope>NUCLEOTIDE SEQUENCE [LARGE SCALE GENOMIC DNA]</scope>
    <source>
        <strain evidence="1 2">DSM 14827</strain>
    </source>
</reference>
<sequence>MLRAYAAAGFPPGDFWGLTPRLYLTHMLGASDRLEREHRNTAWLAWHVEALHRAKKLPDAKQFMSGGGARAEKQGQVAIRLGCLRASLPRITQAQWRARFSNQSTS</sequence>
<protein>
    <submittedName>
        <fullName evidence="1">Uncharacterized protein</fullName>
    </submittedName>
</protein>
<dbReference type="RefSeq" id="WP_089346006.1">
    <property type="nucleotide sequence ID" value="NZ_CP067129.1"/>
</dbReference>
<proteinExistence type="predicted"/>
<dbReference type="AlphaFoldDB" id="A0A239Q2C6"/>
<evidence type="ECO:0000313" key="2">
    <source>
        <dbReference type="Proteomes" id="UP000198307"/>
    </source>
</evidence>
<organism evidence="1 2">
    <name type="scientific">Paracoccus seriniphilus</name>
    <dbReference type="NCBI Taxonomy" id="184748"/>
    <lineage>
        <taxon>Bacteria</taxon>
        <taxon>Pseudomonadati</taxon>
        <taxon>Pseudomonadota</taxon>
        <taxon>Alphaproteobacteria</taxon>
        <taxon>Rhodobacterales</taxon>
        <taxon>Paracoccaceae</taxon>
        <taxon>Paracoccus</taxon>
    </lineage>
</organism>